<keyword evidence="3" id="KW-1185">Reference proteome</keyword>
<protein>
    <recommendedName>
        <fullName evidence="4">Secreted protein</fullName>
    </recommendedName>
</protein>
<name>A0AAP0JRD4_9MAGN</name>
<accession>A0AAP0JRD4</accession>
<dbReference type="EMBL" id="JBBNAE010000003">
    <property type="protein sequence ID" value="KAK9138406.1"/>
    <property type="molecule type" value="Genomic_DNA"/>
</dbReference>
<dbReference type="Proteomes" id="UP001417504">
    <property type="component" value="Unassembled WGS sequence"/>
</dbReference>
<reference evidence="2 3" key="1">
    <citation type="submission" date="2024-01" db="EMBL/GenBank/DDBJ databases">
        <title>Genome assemblies of Stephania.</title>
        <authorList>
            <person name="Yang L."/>
        </authorList>
    </citation>
    <scope>NUCLEOTIDE SEQUENCE [LARGE SCALE GENOMIC DNA]</scope>
    <source>
        <strain evidence="2">QJT</strain>
        <tissue evidence="2">Leaf</tissue>
    </source>
</reference>
<feature type="signal peptide" evidence="1">
    <location>
        <begin position="1"/>
        <end position="24"/>
    </location>
</feature>
<organism evidence="2 3">
    <name type="scientific">Stephania japonica</name>
    <dbReference type="NCBI Taxonomy" id="461633"/>
    <lineage>
        <taxon>Eukaryota</taxon>
        <taxon>Viridiplantae</taxon>
        <taxon>Streptophyta</taxon>
        <taxon>Embryophyta</taxon>
        <taxon>Tracheophyta</taxon>
        <taxon>Spermatophyta</taxon>
        <taxon>Magnoliopsida</taxon>
        <taxon>Ranunculales</taxon>
        <taxon>Menispermaceae</taxon>
        <taxon>Menispermoideae</taxon>
        <taxon>Cissampelideae</taxon>
        <taxon>Stephania</taxon>
    </lineage>
</organism>
<evidence type="ECO:0000313" key="3">
    <source>
        <dbReference type="Proteomes" id="UP001417504"/>
    </source>
</evidence>
<sequence length="101" mass="10965">MVAGPRQNKVGFSLSLSLTIFVSAHCLCVLADCGGGFHDWDWSEMTYGGTPETRYLGSSPELPHLGVAAGRTTACGRFQGPHQALTGVSQPLECPNQWWQW</sequence>
<proteinExistence type="predicted"/>
<comment type="caution">
    <text evidence="2">The sequence shown here is derived from an EMBL/GenBank/DDBJ whole genome shotgun (WGS) entry which is preliminary data.</text>
</comment>
<keyword evidence="1" id="KW-0732">Signal</keyword>
<feature type="chain" id="PRO_5042897136" description="Secreted protein" evidence="1">
    <location>
        <begin position="25"/>
        <end position="101"/>
    </location>
</feature>
<gene>
    <name evidence="2" type="ORF">Sjap_009000</name>
</gene>
<evidence type="ECO:0008006" key="4">
    <source>
        <dbReference type="Google" id="ProtNLM"/>
    </source>
</evidence>
<dbReference type="AlphaFoldDB" id="A0AAP0JRD4"/>
<evidence type="ECO:0000313" key="2">
    <source>
        <dbReference type="EMBL" id="KAK9138406.1"/>
    </source>
</evidence>
<evidence type="ECO:0000256" key="1">
    <source>
        <dbReference type="SAM" id="SignalP"/>
    </source>
</evidence>